<organism evidence="1">
    <name type="scientific">human gut metagenome</name>
    <dbReference type="NCBI Taxonomy" id="408170"/>
    <lineage>
        <taxon>unclassified sequences</taxon>
        <taxon>metagenomes</taxon>
        <taxon>organismal metagenomes</taxon>
    </lineage>
</organism>
<accession>W1XQD3</accession>
<reference evidence="1" key="1">
    <citation type="submission" date="2013-12" db="EMBL/GenBank/DDBJ databases">
        <title>A Varibaculum cambriense genome reconstructed from a premature infant gut community with otherwise low bacterial novelty that shifts toward anaerobic metabolism during the third week of life.</title>
        <authorList>
            <person name="Brown C.T."/>
            <person name="Sharon I."/>
            <person name="Thomas B.C."/>
            <person name="Castelle C.J."/>
            <person name="Morowitz M.J."/>
            <person name="Banfield J.F."/>
        </authorList>
    </citation>
    <scope>NUCLEOTIDE SEQUENCE</scope>
</reference>
<dbReference type="AlphaFoldDB" id="W1XQD3"/>
<gene>
    <name evidence="1" type="ORF">Q604_UNBC13105G0001</name>
</gene>
<comment type="caution">
    <text evidence="1">The sequence shown here is derived from an EMBL/GenBank/DDBJ whole genome shotgun (WGS) entry which is preliminary data.</text>
</comment>
<dbReference type="InterPro" id="IPR023299">
    <property type="entry name" value="ATPase_P-typ_cyto_dom_N"/>
</dbReference>
<protein>
    <submittedName>
        <fullName evidence="1">Copper-exporting ATPase</fullName>
    </submittedName>
</protein>
<sequence>KNYNGDESTNMSIMMALESGTSHPIAKAMVYYGEDQGYKGKAVELESFADVPGKGLQGAYQGVSVQLGHSRWM</sequence>
<feature type="non-terminal residue" evidence="1">
    <location>
        <position position="73"/>
    </location>
</feature>
<evidence type="ECO:0000313" key="1">
    <source>
        <dbReference type="EMBL" id="ETJ32437.1"/>
    </source>
</evidence>
<proteinExistence type="predicted"/>
<dbReference type="EMBL" id="AZMM01013105">
    <property type="protein sequence ID" value="ETJ32437.1"/>
    <property type="molecule type" value="Genomic_DNA"/>
</dbReference>
<dbReference type="SUPFAM" id="SSF81660">
    <property type="entry name" value="Metal cation-transporting ATPase, ATP-binding domain N"/>
    <property type="match status" value="1"/>
</dbReference>
<dbReference type="GO" id="GO:0000166">
    <property type="term" value="F:nucleotide binding"/>
    <property type="evidence" value="ECO:0007669"/>
    <property type="project" value="InterPro"/>
</dbReference>
<feature type="non-terminal residue" evidence="1">
    <location>
        <position position="1"/>
    </location>
</feature>
<dbReference type="Gene3D" id="3.40.1110.10">
    <property type="entry name" value="Calcium-transporting ATPase, cytoplasmic domain N"/>
    <property type="match status" value="1"/>
</dbReference>
<name>W1XQD3_9ZZZZ</name>